<gene>
    <name evidence="2" type="ORF">ACFOKA_09490</name>
</gene>
<dbReference type="PANTHER" id="PTHR43135:SF3">
    <property type="entry name" value="ALPHA-D-RIBOSE 1-METHYLPHOSPHONATE 5-TRIPHOSPHATE DIPHOSPHATASE"/>
    <property type="match status" value="1"/>
</dbReference>
<reference evidence="3" key="1">
    <citation type="journal article" date="2019" name="Int. J. Syst. Evol. Microbiol.">
        <title>The Global Catalogue of Microorganisms (GCM) 10K type strain sequencing project: providing services to taxonomists for standard genome sequencing and annotation.</title>
        <authorList>
            <consortium name="The Broad Institute Genomics Platform"/>
            <consortium name="The Broad Institute Genome Sequencing Center for Infectious Disease"/>
            <person name="Wu L."/>
            <person name="Ma J."/>
        </authorList>
    </citation>
    <scope>NUCLEOTIDE SEQUENCE [LARGE SCALE GENOMIC DNA]</scope>
    <source>
        <strain evidence="3">KCTC 62164</strain>
    </source>
</reference>
<dbReference type="SUPFAM" id="SSF51338">
    <property type="entry name" value="Composite domain of metallo-dependent hydrolases"/>
    <property type="match status" value="1"/>
</dbReference>
<dbReference type="PANTHER" id="PTHR43135">
    <property type="entry name" value="ALPHA-D-RIBOSE 1-METHYLPHOSPHONATE 5-TRIPHOSPHATE DIPHOSPHATASE"/>
    <property type="match status" value="1"/>
</dbReference>
<dbReference type="Gene3D" id="2.30.40.10">
    <property type="entry name" value="Urease, subunit C, domain 1"/>
    <property type="match status" value="1"/>
</dbReference>
<dbReference type="SUPFAM" id="SSF51556">
    <property type="entry name" value="Metallo-dependent hydrolases"/>
    <property type="match status" value="1"/>
</dbReference>
<dbReference type="Pfam" id="PF01979">
    <property type="entry name" value="Amidohydro_1"/>
    <property type="match status" value="1"/>
</dbReference>
<dbReference type="InterPro" id="IPR006680">
    <property type="entry name" value="Amidohydro-rel"/>
</dbReference>
<dbReference type="EMBL" id="JBHRSL010000010">
    <property type="protein sequence ID" value="MFC3052135.1"/>
    <property type="molecule type" value="Genomic_DNA"/>
</dbReference>
<feature type="domain" description="Amidohydrolase-related" evidence="1">
    <location>
        <begin position="368"/>
        <end position="440"/>
    </location>
</feature>
<sequence length="471" mass="50520">MTRVTTIEKGRVLAGFLAATICFVQISAGADDGYQAPYKRDPYASTYIPRQAPDVAIIGAKALTGTGAEIENATIVLTDGKITAIGGPDTPFSASTTVIEASGKWVTPGIIDVHSHLGIGPIVESYKGDVNEKTSPITAEAWAEHAIWPQDPGFARALAGGVTTLQILPGSANLIGGRGVSLKNVPAVIRSDMKFPGAPQSLKMACGENPISVYGGKSGPGTRMAMMAGYRKAWIKASAYKAEWDAYEIAFRKGQEAKLPTQDLQLDTLAAVLDGRILVHNHCYRADEMAAMIQMSHEFGYQITAFHHAVESYKIADLLTKEGICSAMWADWWGAKMEAYDSIDENIPMVASAGACAIVHSDSADNIQRLNIDAARAWADGRAVGLNFTKAQAFEWLTLNPAKSLGIADQTGSLEVGKMADVVIWSGDPFSIYTEAEKVFIDGTLYFDTSDPSVAYQSDYETGLVQKGEYQ</sequence>
<protein>
    <submittedName>
        <fullName evidence="2">Amidohydrolase</fullName>
    </submittedName>
</protein>
<comment type="caution">
    <text evidence="2">The sequence shown here is derived from an EMBL/GenBank/DDBJ whole genome shotgun (WGS) entry which is preliminary data.</text>
</comment>
<dbReference type="InterPro" id="IPR032466">
    <property type="entry name" value="Metal_Hydrolase"/>
</dbReference>
<dbReference type="CDD" id="cd01309">
    <property type="entry name" value="Met_dep_hydrolase_C"/>
    <property type="match status" value="1"/>
</dbReference>
<evidence type="ECO:0000313" key="3">
    <source>
        <dbReference type="Proteomes" id="UP001595444"/>
    </source>
</evidence>
<dbReference type="Gene3D" id="3.20.20.140">
    <property type="entry name" value="Metal-dependent hydrolases"/>
    <property type="match status" value="1"/>
</dbReference>
<dbReference type="InterPro" id="IPR011059">
    <property type="entry name" value="Metal-dep_hydrolase_composite"/>
</dbReference>
<keyword evidence="3" id="KW-1185">Reference proteome</keyword>
<accession>A0ABV7D5J6</accession>
<organism evidence="2 3">
    <name type="scientific">Kordiimonas pumila</name>
    <dbReference type="NCBI Taxonomy" id="2161677"/>
    <lineage>
        <taxon>Bacteria</taxon>
        <taxon>Pseudomonadati</taxon>
        <taxon>Pseudomonadota</taxon>
        <taxon>Alphaproteobacteria</taxon>
        <taxon>Kordiimonadales</taxon>
        <taxon>Kordiimonadaceae</taxon>
        <taxon>Kordiimonas</taxon>
    </lineage>
</organism>
<dbReference type="Proteomes" id="UP001595444">
    <property type="component" value="Unassembled WGS sequence"/>
</dbReference>
<evidence type="ECO:0000313" key="2">
    <source>
        <dbReference type="EMBL" id="MFC3052135.1"/>
    </source>
</evidence>
<evidence type="ECO:0000259" key="1">
    <source>
        <dbReference type="Pfam" id="PF01979"/>
    </source>
</evidence>
<proteinExistence type="predicted"/>
<dbReference type="RefSeq" id="WP_228073695.1">
    <property type="nucleotide sequence ID" value="NZ_CP061205.1"/>
</dbReference>
<dbReference type="InterPro" id="IPR051781">
    <property type="entry name" value="Metallo-dep_Hydrolase"/>
</dbReference>
<name>A0ABV7D5J6_9PROT</name>